<evidence type="ECO:0000313" key="3">
    <source>
        <dbReference type="Proteomes" id="UP001589709"/>
    </source>
</evidence>
<keyword evidence="3" id="KW-1185">Reference proteome</keyword>
<accession>A0ABV5N0P6</accession>
<feature type="region of interest" description="Disordered" evidence="1">
    <location>
        <begin position="43"/>
        <end position="79"/>
    </location>
</feature>
<dbReference type="EMBL" id="JBHMCY010000022">
    <property type="protein sequence ID" value="MFB9463837.1"/>
    <property type="molecule type" value="Genomic_DNA"/>
</dbReference>
<proteinExistence type="predicted"/>
<protein>
    <submittedName>
        <fullName evidence="2">Uncharacterized protein</fullName>
    </submittedName>
</protein>
<feature type="compositionally biased region" description="Basic and acidic residues" evidence="1">
    <location>
        <begin position="70"/>
        <end position="79"/>
    </location>
</feature>
<dbReference type="RefSeq" id="WP_381346245.1">
    <property type="nucleotide sequence ID" value="NZ_JBHMCY010000022.1"/>
</dbReference>
<gene>
    <name evidence="2" type="ORF">ACFF45_14265</name>
</gene>
<reference evidence="2 3" key="1">
    <citation type="submission" date="2024-09" db="EMBL/GenBank/DDBJ databases">
        <authorList>
            <person name="Sun Q."/>
            <person name="Mori K."/>
        </authorList>
    </citation>
    <scope>NUCLEOTIDE SEQUENCE [LARGE SCALE GENOMIC DNA]</scope>
    <source>
        <strain evidence="2 3">JCM 6917</strain>
    </source>
</reference>
<comment type="caution">
    <text evidence="2">The sequence shown here is derived from an EMBL/GenBank/DDBJ whole genome shotgun (WGS) entry which is preliminary data.</text>
</comment>
<dbReference type="Proteomes" id="UP001589709">
    <property type="component" value="Unassembled WGS sequence"/>
</dbReference>
<name>A0ABV5N0P6_9ACTN</name>
<sequence length="79" mass="8627">MWPIRTDSALCTAGRLTWQPSAYGRAATRRLVQGSRAKASGHAELIFSSDPQPIAEGPIAEGPTTSCPNHDNHLHIRHR</sequence>
<evidence type="ECO:0000313" key="2">
    <source>
        <dbReference type="EMBL" id="MFB9463837.1"/>
    </source>
</evidence>
<evidence type="ECO:0000256" key="1">
    <source>
        <dbReference type="SAM" id="MobiDB-lite"/>
    </source>
</evidence>
<organism evidence="2 3">
    <name type="scientific">Streptomyces cinereospinus</name>
    <dbReference type="NCBI Taxonomy" id="285561"/>
    <lineage>
        <taxon>Bacteria</taxon>
        <taxon>Bacillati</taxon>
        <taxon>Actinomycetota</taxon>
        <taxon>Actinomycetes</taxon>
        <taxon>Kitasatosporales</taxon>
        <taxon>Streptomycetaceae</taxon>
        <taxon>Streptomyces</taxon>
    </lineage>
</organism>